<keyword evidence="4" id="KW-1185">Reference proteome</keyword>
<keyword evidence="1" id="KW-1133">Transmembrane helix</keyword>
<sequence length="364" mass="42262">MVKTRTIFSKPLNRHLRFITIPLIFVVLNLLSYLLNPYSPYYQEYFDRPILEILTDAGLTLLFCVLIFELSVFNSSMLDKVIPWTERPFMRFSIQLLTQIVFVIILMILLYYIGSLVYTYKEKPTFEEELNSLQFVYVCVIMGILISAVTTGNFLLQKWTATMMEATDLKLKTAEFKEIAMQAELQSLKLQLDPHFMFNNFSTLSELISEDQLKAEVFLRNLSRVYRYMIANLKKDIVSLEEELKFVDAYLYLIRIRYGENVIVSVDINNDDDRGIPPITLQLLIENAIKHNAATKSNPLLIEIYNTDSHIVVSNNLQRIKLSIPSARIGLQNIRSRYALLSEDLPFVIENEYSFAVHLPLLPL</sequence>
<evidence type="ECO:0000256" key="1">
    <source>
        <dbReference type="SAM" id="Phobius"/>
    </source>
</evidence>
<organism evidence="3 4">
    <name type="scientific">Pedobacter gandavensis</name>
    <dbReference type="NCBI Taxonomy" id="2679963"/>
    <lineage>
        <taxon>Bacteria</taxon>
        <taxon>Pseudomonadati</taxon>
        <taxon>Bacteroidota</taxon>
        <taxon>Sphingobacteriia</taxon>
        <taxon>Sphingobacteriales</taxon>
        <taxon>Sphingobacteriaceae</taxon>
        <taxon>Pedobacter</taxon>
    </lineage>
</organism>
<feature type="domain" description="Signal transduction histidine kinase internal region" evidence="2">
    <location>
        <begin position="183"/>
        <end position="261"/>
    </location>
</feature>
<keyword evidence="3" id="KW-0808">Transferase</keyword>
<dbReference type="GO" id="GO:0016301">
    <property type="term" value="F:kinase activity"/>
    <property type="evidence" value="ECO:0007669"/>
    <property type="project" value="UniProtKB-KW"/>
</dbReference>
<keyword evidence="1" id="KW-0812">Transmembrane</keyword>
<protein>
    <submittedName>
        <fullName evidence="3">Sensor histidine kinase</fullName>
    </submittedName>
</protein>
<reference evidence="3 4" key="1">
    <citation type="submission" date="2019-11" db="EMBL/GenBank/DDBJ databases">
        <title>Description of Pedobacter sp. LMG 31462T.</title>
        <authorList>
            <person name="Carlier A."/>
            <person name="Qi S."/>
            <person name="Vandamme P."/>
        </authorList>
    </citation>
    <scope>NUCLEOTIDE SEQUENCE [LARGE SCALE GENOMIC DNA]</scope>
    <source>
        <strain evidence="3 4">LMG 31462</strain>
    </source>
</reference>
<keyword evidence="1" id="KW-0472">Membrane</keyword>
<feature type="transmembrane region" description="Helical" evidence="1">
    <location>
        <begin position="134"/>
        <end position="156"/>
    </location>
</feature>
<accession>A0ABR6ETY9</accession>
<dbReference type="Proteomes" id="UP000636110">
    <property type="component" value="Unassembled WGS sequence"/>
</dbReference>
<evidence type="ECO:0000259" key="2">
    <source>
        <dbReference type="Pfam" id="PF06580"/>
    </source>
</evidence>
<dbReference type="InterPro" id="IPR050640">
    <property type="entry name" value="Bact_2-comp_sensor_kinase"/>
</dbReference>
<dbReference type="InterPro" id="IPR010559">
    <property type="entry name" value="Sig_transdc_His_kin_internal"/>
</dbReference>
<gene>
    <name evidence="3" type="ORF">GM920_07395</name>
</gene>
<name>A0ABR6ETY9_9SPHI</name>
<feature type="transmembrane region" description="Helical" evidence="1">
    <location>
        <begin position="50"/>
        <end position="73"/>
    </location>
</feature>
<dbReference type="PANTHER" id="PTHR34220">
    <property type="entry name" value="SENSOR HISTIDINE KINASE YPDA"/>
    <property type="match status" value="1"/>
</dbReference>
<evidence type="ECO:0000313" key="4">
    <source>
        <dbReference type="Proteomes" id="UP000636110"/>
    </source>
</evidence>
<keyword evidence="3" id="KW-0418">Kinase</keyword>
<dbReference type="PANTHER" id="PTHR34220:SF7">
    <property type="entry name" value="SENSOR HISTIDINE KINASE YPDA"/>
    <property type="match status" value="1"/>
</dbReference>
<comment type="caution">
    <text evidence="3">The sequence shown here is derived from an EMBL/GenBank/DDBJ whole genome shotgun (WGS) entry which is preliminary data.</text>
</comment>
<dbReference type="Pfam" id="PF06580">
    <property type="entry name" value="His_kinase"/>
    <property type="match status" value="1"/>
</dbReference>
<feature type="transmembrane region" description="Helical" evidence="1">
    <location>
        <begin position="16"/>
        <end position="35"/>
    </location>
</feature>
<feature type="transmembrane region" description="Helical" evidence="1">
    <location>
        <begin position="94"/>
        <end position="114"/>
    </location>
</feature>
<proteinExistence type="predicted"/>
<dbReference type="EMBL" id="WNXC01000001">
    <property type="protein sequence ID" value="MBB2148733.1"/>
    <property type="molecule type" value="Genomic_DNA"/>
</dbReference>
<evidence type="ECO:0000313" key="3">
    <source>
        <dbReference type="EMBL" id="MBB2148733.1"/>
    </source>
</evidence>